<name>B9WBF4_CANDC</name>
<keyword evidence="21" id="KW-1185">Reference proteome</keyword>
<evidence type="ECO:0000256" key="3">
    <source>
        <dbReference type="ARBA" id="ARBA00012409"/>
    </source>
</evidence>
<evidence type="ECO:0000256" key="11">
    <source>
        <dbReference type="ARBA" id="ARBA00041018"/>
    </source>
</evidence>
<dbReference type="PROSITE" id="PS00108">
    <property type="entry name" value="PROTEIN_KINASE_ST"/>
    <property type="match status" value="1"/>
</dbReference>
<keyword evidence="9 16" id="KW-0067">ATP-binding</keyword>
<dbReference type="KEGG" id="cdu:CD36_19450"/>
<comment type="similarity">
    <text evidence="2">Belongs to the protein kinase superfamily. CMGC Ser/Thr protein kinase family. CDC2/CDKX subfamily.</text>
</comment>
<proteinExistence type="inferred from homology"/>
<dbReference type="OrthoDB" id="28397at2759"/>
<feature type="region of interest" description="Disordered" evidence="17">
    <location>
        <begin position="460"/>
        <end position="490"/>
    </location>
</feature>
<evidence type="ECO:0000313" key="20">
    <source>
        <dbReference type="EMBL" id="CAX43725.1"/>
    </source>
</evidence>
<dbReference type="PROSITE" id="PS00107">
    <property type="entry name" value="PROTEIN_KINASE_ATP"/>
    <property type="match status" value="1"/>
</dbReference>
<evidence type="ECO:0000313" key="19">
    <source>
        <dbReference type="CGD" id="CAL0000163684"/>
    </source>
</evidence>
<organism evidence="20 21">
    <name type="scientific">Candida dubliniensis (strain CD36 / ATCC MYA-646 / CBS 7987 / NCPF 3949 / NRRL Y-17841)</name>
    <name type="common">Yeast</name>
    <dbReference type="NCBI Taxonomy" id="573826"/>
    <lineage>
        <taxon>Eukaryota</taxon>
        <taxon>Fungi</taxon>
        <taxon>Dikarya</taxon>
        <taxon>Ascomycota</taxon>
        <taxon>Saccharomycotina</taxon>
        <taxon>Pichiomycetes</taxon>
        <taxon>Debaryomycetaceae</taxon>
        <taxon>Candida/Lodderomyces clade</taxon>
        <taxon>Candida</taxon>
    </lineage>
</organism>
<feature type="compositionally biased region" description="Basic and acidic residues" evidence="17">
    <location>
        <begin position="602"/>
        <end position="611"/>
    </location>
</feature>
<dbReference type="Gene3D" id="1.10.510.10">
    <property type="entry name" value="Transferase(Phosphotransferase) domain 1"/>
    <property type="match status" value="1"/>
</dbReference>
<comment type="catalytic activity">
    <reaction evidence="13">
        <text>L-seryl-[protein] + ATP = O-phospho-L-seryl-[protein] + ADP + H(+)</text>
        <dbReference type="Rhea" id="RHEA:17989"/>
        <dbReference type="Rhea" id="RHEA-COMP:9863"/>
        <dbReference type="Rhea" id="RHEA-COMP:11604"/>
        <dbReference type="ChEBI" id="CHEBI:15378"/>
        <dbReference type="ChEBI" id="CHEBI:29999"/>
        <dbReference type="ChEBI" id="CHEBI:30616"/>
        <dbReference type="ChEBI" id="CHEBI:83421"/>
        <dbReference type="ChEBI" id="CHEBI:456216"/>
        <dbReference type="EC" id="2.7.11.22"/>
    </reaction>
</comment>
<dbReference type="VEuPathDB" id="FungiDB:CD36_19450"/>
<dbReference type="PANTHER" id="PTHR24056">
    <property type="entry name" value="CELL DIVISION PROTEIN KINASE"/>
    <property type="match status" value="1"/>
</dbReference>
<evidence type="ECO:0000256" key="17">
    <source>
        <dbReference type="SAM" id="MobiDB-lite"/>
    </source>
</evidence>
<comment type="catalytic activity">
    <reaction evidence="12">
        <text>L-threonyl-[protein] + ATP = O-phospho-L-threonyl-[protein] + ADP + H(+)</text>
        <dbReference type="Rhea" id="RHEA:46608"/>
        <dbReference type="Rhea" id="RHEA-COMP:11060"/>
        <dbReference type="Rhea" id="RHEA-COMP:11605"/>
        <dbReference type="ChEBI" id="CHEBI:15378"/>
        <dbReference type="ChEBI" id="CHEBI:30013"/>
        <dbReference type="ChEBI" id="CHEBI:30616"/>
        <dbReference type="ChEBI" id="CHEBI:61977"/>
        <dbReference type="ChEBI" id="CHEBI:456216"/>
        <dbReference type="EC" id="2.7.11.22"/>
    </reaction>
</comment>
<dbReference type="SMART" id="SM00220">
    <property type="entry name" value="S_TKc"/>
    <property type="match status" value="1"/>
</dbReference>
<evidence type="ECO:0000256" key="10">
    <source>
        <dbReference type="ARBA" id="ARBA00023242"/>
    </source>
</evidence>
<comment type="subcellular location">
    <subcellularLocation>
        <location evidence="1">Nucleus</location>
    </subcellularLocation>
</comment>
<dbReference type="PROSITE" id="PS50011">
    <property type="entry name" value="PROTEIN_KINASE_DOM"/>
    <property type="match status" value="1"/>
</dbReference>
<evidence type="ECO:0000256" key="14">
    <source>
        <dbReference type="ARBA" id="ARBA00049280"/>
    </source>
</evidence>
<dbReference type="EC" id="2.7.11.23" evidence="3"/>
<feature type="binding site" evidence="16">
    <location>
        <position position="73"/>
    </location>
    <ligand>
        <name>ATP</name>
        <dbReference type="ChEBI" id="CHEBI:30616"/>
    </ligand>
</feature>
<feature type="region of interest" description="Disordered" evidence="17">
    <location>
        <begin position="410"/>
        <end position="430"/>
    </location>
</feature>
<dbReference type="FunFam" id="1.10.510.10:FF:000415">
    <property type="entry name" value="CMGC/CDK/CRK7 protein kinase, variant"/>
    <property type="match status" value="1"/>
</dbReference>
<dbReference type="GO" id="GO:0005634">
    <property type="term" value="C:nucleus"/>
    <property type="evidence" value="ECO:0007669"/>
    <property type="project" value="UniProtKB-SubCell"/>
</dbReference>
<evidence type="ECO:0000256" key="5">
    <source>
        <dbReference type="ARBA" id="ARBA00022527"/>
    </source>
</evidence>
<dbReference type="InterPro" id="IPR011009">
    <property type="entry name" value="Kinase-like_dom_sf"/>
</dbReference>
<accession>B9WBF4</accession>
<dbReference type="GO" id="GO:0004693">
    <property type="term" value="F:cyclin-dependent protein serine/threonine kinase activity"/>
    <property type="evidence" value="ECO:0007669"/>
    <property type="project" value="UniProtKB-EC"/>
</dbReference>
<dbReference type="InterPro" id="IPR008271">
    <property type="entry name" value="Ser/Thr_kinase_AS"/>
</dbReference>
<dbReference type="GO" id="GO:0005524">
    <property type="term" value="F:ATP binding"/>
    <property type="evidence" value="ECO:0007669"/>
    <property type="project" value="UniProtKB-UniRule"/>
</dbReference>
<evidence type="ECO:0000256" key="1">
    <source>
        <dbReference type="ARBA" id="ARBA00004123"/>
    </source>
</evidence>
<dbReference type="EMBL" id="FM992689">
    <property type="protein sequence ID" value="CAX43725.1"/>
    <property type="molecule type" value="Genomic_DNA"/>
</dbReference>
<protein>
    <recommendedName>
        <fullName evidence="11">Serine/threonine-protein kinase BUR1</fullName>
        <ecNumber evidence="4">2.7.11.22</ecNumber>
        <ecNumber evidence="3">2.7.11.23</ecNumber>
    </recommendedName>
    <alternativeName>
        <fullName evidence="15">Serine/threonine-protein kinase bur1</fullName>
    </alternativeName>
</protein>
<dbReference type="InterPro" id="IPR050108">
    <property type="entry name" value="CDK"/>
</dbReference>
<feature type="compositionally biased region" description="Polar residues" evidence="17">
    <location>
        <begin position="591"/>
        <end position="601"/>
    </location>
</feature>
<keyword evidence="6 20" id="KW-0808">Transferase</keyword>
<evidence type="ECO:0000256" key="16">
    <source>
        <dbReference type="PROSITE-ProRule" id="PRU10141"/>
    </source>
</evidence>
<feature type="compositionally biased region" description="Basic and acidic residues" evidence="17">
    <location>
        <begin position="550"/>
        <end position="560"/>
    </location>
</feature>
<evidence type="ECO:0000256" key="13">
    <source>
        <dbReference type="ARBA" id="ARBA00048367"/>
    </source>
</evidence>
<dbReference type="Pfam" id="PF00069">
    <property type="entry name" value="Pkinase"/>
    <property type="match status" value="1"/>
</dbReference>
<evidence type="ECO:0000256" key="9">
    <source>
        <dbReference type="ARBA" id="ARBA00022840"/>
    </source>
</evidence>
<sequence>MSVIASHHVARSNDQRQYDTPSVPINIAPDSEGHIHEMSRLKDYEVIEKLGQGTFGVVQKARSKKDGSLVAIKQLINHSAKEGFPITAMREITILKQLNHQNILSIQDMIFEEPKMNNRADIITTRGSFYTVTPYMSSDLVGLLENPKIKLEIGQVKCIMQQLLTGIQYVHNQKFLHRDIKAANILIGQDGVLKIADFGLARVYHGNVPRLGMGPGGGEKAYTGLVVTRWYRPPEILLGERKYTTAVDLWGIGCVFAELFTGKPILVGKSDSHQAQIVFELVGSPLTWTDAAKLPNKNEYSCGLACKRSLEAKFASIMPTEAIDLLSGLLTLDPYKRLNALDALNHRFFSTDPLPLLPTEMPKFEESHEIDKERFKKLKDKEQAVSELKPPTEIRYDNHSESRYNADHSIFGSGAGGAGGKETSFSTGKTDYNDHYESRARKDYYESRIRNDNKDSYDAWGEFEPTTRQEQRRRDAHNRIDTGGMDTYISKTTTAKLREHIGTESLSKKYENYQPINVSKESKPSSPSKSQFISQSKADFTSKTAVQKFASRENSLERKPGLNGVRSTADVEPPRARARGPTDIFGRPMGPSSTQVQQTRNKSLERQKDPMKPANGSNDDRSKKPPLEEKKEVVKPSLAIPKIKKSSSLVSLSSKSVTAPAASNPLKVTKRLVSSSTPPAPLKKPKISKTSSESDVSDVEDDSNFTGENAVVFERFMAFEQLQRLPVYKRIVNEKMKFKKLSESHKSM</sequence>
<dbReference type="PANTHER" id="PTHR24056:SF233">
    <property type="entry name" value="CYCLIN-DEPENDENT KINASE 9"/>
    <property type="match status" value="1"/>
</dbReference>
<dbReference type="AlphaFoldDB" id="B9WBF4"/>
<dbReference type="CGD" id="CAL0000163684">
    <property type="gene designation" value="Cd36_19450"/>
</dbReference>
<evidence type="ECO:0000256" key="7">
    <source>
        <dbReference type="ARBA" id="ARBA00022741"/>
    </source>
</evidence>
<comment type="catalytic activity">
    <reaction evidence="14">
        <text>[DNA-directed RNA polymerase] + ATP = phospho-[DNA-directed RNA polymerase] + ADP + H(+)</text>
        <dbReference type="Rhea" id="RHEA:10216"/>
        <dbReference type="Rhea" id="RHEA-COMP:11321"/>
        <dbReference type="Rhea" id="RHEA-COMP:11322"/>
        <dbReference type="ChEBI" id="CHEBI:15378"/>
        <dbReference type="ChEBI" id="CHEBI:30616"/>
        <dbReference type="ChEBI" id="CHEBI:43176"/>
        <dbReference type="ChEBI" id="CHEBI:68546"/>
        <dbReference type="ChEBI" id="CHEBI:456216"/>
        <dbReference type="EC" id="2.7.11.23"/>
    </reaction>
</comment>
<feature type="compositionally biased region" description="Basic and acidic residues" evidence="17">
    <location>
        <begin position="465"/>
        <end position="480"/>
    </location>
</feature>
<dbReference type="GO" id="GO:0008353">
    <property type="term" value="F:RNA polymerase II CTD heptapeptide repeat kinase activity"/>
    <property type="evidence" value="ECO:0007669"/>
    <property type="project" value="UniProtKB-EC"/>
</dbReference>
<evidence type="ECO:0000256" key="15">
    <source>
        <dbReference type="ARBA" id="ARBA00073250"/>
    </source>
</evidence>
<dbReference type="GeneID" id="8046551"/>
<evidence type="ECO:0000313" key="21">
    <source>
        <dbReference type="Proteomes" id="UP000002605"/>
    </source>
</evidence>
<evidence type="ECO:0000256" key="12">
    <source>
        <dbReference type="ARBA" id="ARBA00047811"/>
    </source>
</evidence>
<dbReference type="HOGENOM" id="CLU_000288_181_21_1"/>
<dbReference type="InterPro" id="IPR000719">
    <property type="entry name" value="Prot_kinase_dom"/>
</dbReference>
<feature type="region of interest" description="Disordered" evidence="17">
    <location>
        <begin position="1"/>
        <end position="23"/>
    </location>
</feature>
<dbReference type="eggNOG" id="KOG0600">
    <property type="taxonomic scope" value="Eukaryota"/>
</dbReference>
<evidence type="ECO:0000256" key="4">
    <source>
        <dbReference type="ARBA" id="ARBA00012425"/>
    </source>
</evidence>
<evidence type="ECO:0000259" key="18">
    <source>
        <dbReference type="PROSITE" id="PS50011"/>
    </source>
</evidence>
<feature type="compositionally biased region" description="Basic and acidic residues" evidence="17">
    <location>
        <begin position="618"/>
        <end position="634"/>
    </location>
</feature>
<dbReference type="Proteomes" id="UP000002605">
    <property type="component" value="Chromosome 2"/>
</dbReference>
<keyword evidence="7 16" id="KW-0547">Nucleotide-binding</keyword>
<dbReference type="GO" id="GO:0030447">
    <property type="term" value="P:filamentous growth"/>
    <property type="evidence" value="ECO:0007669"/>
    <property type="project" value="UniProtKB-ARBA"/>
</dbReference>
<feature type="region of interest" description="Disordered" evidence="17">
    <location>
        <begin position="669"/>
        <end position="702"/>
    </location>
</feature>
<keyword evidence="8 20" id="KW-0418">Kinase</keyword>
<gene>
    <name evidence="20" type="primary">CRK1</name>
    <name evidence="19" type="ordered locus">Cd36_19450</name>
    <name evidence="20" type="ORF">CD36_19450</name>
</gene>
<keyword evidence="10" id="KW-0539">Nucleus</keyword>
<feature type="compositionally biased region" description="Low complexity" evidence="17">
    <location>
        <begin position="524"/>
        <end position="537"/>
    </location>
</feature>
<evidence type="ECO:0000256" key="8">
    <source>
        <dbReference type="ARBA" id="ARBA00022777"/>
    </source>
</evidence>
<dbReference type="SUPFAM" id="SSF56112">
    <property type="entry name" value="Protein kinase-like (PK-like)"/>
    <property type="match status" value="1"/>
</dbReference>
<dbReference type="GO" id="GO:0106310">
    <property type="term" value="F:protein serine kinase activity"/>
    <property type="evidence" value="ECO:0007669"/>
    <property type="project" value="RHEA"/>
</dbReference>
<feature type="region of interest" description="Disordered" evidence="17">
    <location>
        <begin position="517"/>
        <end position="635"/>
    </location>
</feature>
<dbReference type="RefSeq" id="XP_002418424.1">
    <property type="nucleotide sequence ID" value="XM_002418379.1"/>
</dbReference>
<reference evidence="20 21" key="1">
    <citation type="journal article" date="2009" name="Genome Res.">
        <title>Comparative genomics of the fungal pathogens Candida dubliniensis and Candida albicans.</title>
        <authorList>
            <person name="Jackson A.P."/>
            <person name="Gamble J.A."/>
            <person name="Yeomans T."/>
            <person name="Moran G.P."/>
            <person name="Saunders D."/>
            <person name="Harris D."/>
            <person name="Aslett M."/>
            <person name="Barrell J.F."/>
            <person name="Butler G."/>
            <person name="Citiulo F."/>
            <person name="Coleman D.C."/>
            <person name="de Groot P.W.J."/>
            <person name="Goodwin T.J."/>
            <person name="Quail M.A."/>
            <person name="McQuillan J."/>
            <person name="Munro C.A."/>
            <person name="Pain A."/>
            <person name="Poulter R.T."/>
            <person name="Rajandream M.A."/>
            <person name="Renauld H."/>
            <person name="Spiering M.J."/>
            <person name="Tivey A."/>
            <person name="Gow N.A.R."/>
            <person name="Barrell B."/>
            <person name="Sullivan D.J."/>
            <person name="Berriman M."/>
        </authorList>
    </citation>
    <scope>NUCLEOTIDE SEQUENCE [LARGE SCALE GENOMIC DNA]</scope>
    <source>
        <strain evidence="21">CD36 / ATCC MYA-646 / CBS 7987 / NCPF 3949 / NRRL Y-17841</strain>
    </source>
</reference>
<keyword evidence="5" id="KW-0723">Serine/threonine-protein kinase</keyword>
<dbReference type="Gene3D" id="3.30.200.20">
    <property type="entry name" value="Phosphorylase Kinase, domain 1"/>
    <property type="match status" value="1"/>
</dbReference>
<dbReference type="InterPro" id="IPR017441">
    <property type="entry name" value="Protein_kinase_ATP_BS"/>
</dbReference>
<dbReference type="EC" id="2.7.11.22" evidence="4"/>
<feature type="domain" description="Protein kinase" evidence="18">
    <location>
        <begin position="44"/>
        <end position="349"/>
    </location>
</feature>
<evidence type="ECO:0000256" key="2">
    <source>
        <dbReference type="ARBA" id="ARBA00006485"/>
    </source>
</evidence>
<evidence type="ECO:0000256" key="6">
    <source>
        <dbReference type="ARBA" id="ARBA00022679"/>
    </source>
</evidence>